<gene>
    <name evidence="2" type="ORF">V6W77_03295</name>
</gene>
<dbReference type="EMBL" id="JBAJJM010000005">
    <property type="protein sequence ID" value="MEG9475299.1"/>
    <property type="molecule type" value="Genomic_DNA"/>
</dbReference>
<dbReference type="Gene3D" id="2.40.160.90">
    <property type="match status" value="1"/>
</dbReference>
<organism evidence="2 3">
    <name type="scientific">Mannheimia indoligenes</name>
    <dbReference type="NCBI Taxonomy" id="3103145"/>
    <lineage>
        <taxon>Bacteria</taxon>
        <taxon>Pseudomonadati</taxon>
        <taxon>Pseudomonadota</taxon>
        <taxon>Gammaproteobacteria</taxon>
        <taxon>Pasteurellales</taxon>
        <taxon>Pasteurellaceae</taxon>
        <taxon>Mannheimia</taxon>
    </lineage>
</organism>
<dbReference type="InterPro" id="IPR001677">
    <property type="entry name" value="TbpB_B_D"/>
</dbReference>
<dbReference type="InterPro" id="IPR011250">
    <property type="entry name" value="OMP/PagP_B-barrel"/>
</dbReference>
<evidence type="ECO:0000313" key="2">
    <source>
        <dbReference type="EMBL" id="MEG9475299.1"/>
    </source>
</evidence>
<feature type="domain" description="Transferrin-binding protein B C-lobe/N-lobe beta-barrel" evidence="1">
    <location>
        <begin position="118"/>
        <end position="231"/>
    </location>
</feature>
<evidence type="ECO:0000259" key="1">
    <source>
        <dbReference type="Pfam" id="PF01298"/>
    </source>
</evidence>
<comment type="caution">
    <text evidence="2">The sequence shown here is derived from an EMBL/GenBank/DDBJ whole genome shotgun (WGS) entry which is preliminary data.</text>
</comment>
<evidence type="ECO:0000313" key="3">
    <source>
        <dbReference type="Proteomes" id="UP001432017"/>
    </source>
</evidence>
<dbReference type="SUPFAM" id="SSF56925">
    <property type="entry name" value="OMPA-like"/>
    <property type="match status" value="1"/>
</dbReference>
<dbReference type="Pfam" id="PF01298">
    <property type="entry name" value="TbpB_B_D"/>
    <property type="match status" value="1"/>
</dbReference>
<protein>
    <submittedName>
        <fullName evidence="2">Transferrin-binding protein-like solute binding protein</fullName>
    </submittedName>
</protein>
<name>A0ABU7ZDF0_9PAST</name>
<dbReference type="Proteomes" id="UP001432017">
    <property type="component" value="Unassembled WGS sequence"/>
</dbReference>
<dbReference type="RefSeq" id="WP_334253772.1">
    <property type="nucleotide sequence ID" value="NZ_JBAJJM010000005.1"/>
</dbReference>
<accession>A0ABU7ZDF0</accession>
<feature type="non-terminal residue" evidence="2">
    <location>
        <position position="1"/>
    </location>
</feature>
<keyword evidence="3" id="KW-1185">Reference proteome</keyword>
<sequence>AQPAQPPKPDDLLPQEETAYTQNYPSVGSGFIIPKNEENIKKAAVSSRSAQLTSIISVEGKDIPISYSNINSNSISLDSQDKKLYAEKGKNTQIVFIAQNDLENQYLFTSGINLSKAMPTAGEITYKGKSFNIYSSDGTGTLNAITKGTSEFVADFNQKILTGTVKSSLENSAFKPVEISASITKNTFSGSKNYISVQGGFFGENAGELIGDYRTEEGSQQNAIGVFRAEKSE</sequence>
<reference evidence="2" key="1">
    <citation type="submission" date="2023-12" db="EMBL/GenBank/DDBJ databases">
        <title>Mannheima indologenes sp. nov. proposed for Clade V organisms of Mannheimia.</title>
        <authorList>
            <person name="Christensen H."/>
        </authorList>
    </citation>
    <scope>NUCLEOTIDE SEQUENCE</scope>
    <source>
        <strain evidence="2">M14.4</strain>
    </source>
</reference>
<proteinExistence type="predicted"/>